<proteinExistence type="predicted"/>
<evidence type="ECO:0000313" key="1">
    <source>
        <dbReference type="EMBL" id="MXU83498.1"/>
    </source>
</evidence>
<name>A0A6B0TVX9_IXORI</name>
<sequence length="75" mass="8105">MIGPSVRCVKRIACTATILTAELCGLSLAVDHIVKTKSKQSVVYTDSLSSLRSISTLKTSKNPIIMELQNKIIDA</sequence>
<accession>A0A6B0TVX9</accession>
<organism evidence="1">
    <name type="scientific">Ixodes ricinus</name>
    <name type="common">Common tick</name>
    <name type="synonym">Acarus ricinus</name>
    <dbReference type="NCBI Taxonomy" id="34613"/>
    <lineage>
        <taxon>Eukaryota</taxon>
        <taxon>Metazoa</taxon>
        <taxon>Ecdysozoa</taxon>
        <taxon>Arthropoda</taxon>
        <taxon>Chelicerata</taxon>
        <taxon>Arachnida</taxon>
        <taxon>Acari</taxon>
        <taxon>Parasitiformes</taxon>
        <taxon>Ixodida</taxon>
        <taxon>Ixodoidea</taxon>
        <taxon>Ixodidae</taxon>
        <taxon>Ixodinae</taxon>
        <taxon>Ixodes</taxon>
    </lineage>
</organism>
<reference evidence="1" key="1">
    <citation type="submission" date="2019-12" db="EMBL/GenBank/DDBJ databases">
        <title>An insight into the sialome of adult female Ixodes ricinus ticks feeding for 6 days.</title>
        <authorList>
            <person name="Perner J."/>
            <person name="Ribeiro J.M.C."/>
        </authorList>
    </citation>
    <scope>NUCLEOTIDE SEQUENCE</scope>
    <source>
        <strain evidence="1">Semi-engorged</strain>
        <tissue evidence="1">Salivary glands</tissue>
    </source>
</reference>
<dbReference type="AlphaFoldDB" id="A0A6B0TVX9"/>
<protein>
    <submittedName>
        <fullName evidence="1">Uncharacterized protein</fullName>
    </submittedName>
</protein>
<dbReference type="EMBL" id="GIFC01001415">
    <property type="protein sequence ID" value="MXU83498.1"/>
    <property type="molecule type" value="Transcribed_RNA"/>
</dbReference>